<dbReference type="PANTHER" id="PTHR10183">
    <property type="entry name" value="CALPAIN"/>
    <property type="match status" value="1"/>
</dbReference>
<dbReference type="GO" id="GO:0004198">
    <property type="term" value="F:calcium-dependent cysteine-type endopeptidase activity"/>
    <property type="evidence" value="ECO:0007669"/>
    <property type="project" value="InterPro"/>
</dbReference>
<dbReference type="InterPro" id="IPR000169">
    <property type="entry name" value="Pept_cys_AS"/>
</dbReference>
<evidence type="ECO:0000256" key="8">
    <source>
        <dbReference type="ARBA" id="ARBA00022807"/>
    </source>
</evidence>
<evidence type="ECO:0000313" key="16">
    <source>
        <dbReference type="Proteomes" id="UP000696485"/>
    </source>
</evidence>
<comment type="similarity">
    <text evidence="1">Belongs to the peptidase C2 family.</text>
</comment>
<gene>
    <name evidence="15" type="ORF">BG006_010876</name>
</gene>
<keyword evidence="5" id="KW-0677">Repeat</keyword>
<sequence>MVSNTLSNMANKIKSHAKAVKELKEKKENAATARDKHNKTLQLPSATLLATTAMAAAKEACAAKVDAIVEECLANNRRFRDSKFDLLNDRRRCLYSSLLSDINYESMDGVKRVGEIFRNPVFYLDGAKPDDIKQGAIGDCWHLASLATLANIPGLIEQLCVKKNEKVGVYGFIFFKDGDWVSTVVDDQLCYSINQATLKKSLYFSSCANERETWLPLLEKAYAKIHGDYECLTGGFSSEGTEDLTGGVASILFTNDILDVDQFWACEMQRVNKQALMGCSIDHDDPSGERHGIMPRHAYSVLSTATINNERIVQVRNPWGQTEWNGDWSDQSEKWTPEAIAQVGMEEKDDGKFWMSYKDFLRIFDSLDLCRIFDATWSVASSWIPYNVEPRSSGKFHFELDQASEAVIVLSQPDTRYYGALEADYTYTLSFHVYNSDDKLVKRARATVPYCKRSVSIELDLPVGTYTVVPHVTREATNIVDSEDEDEGLGEDSAVSPSARLSGVMVQDDAVAMNKNSYLFHQRKASMVRSMSMARVSGKRLLGVDDEDYEDDVNLEEVTEADKWELMLGLRVYSHDPTIHLTGVPGEHPALVGEEEEYEAEGQDPEDVTATLADKVEEEWETDEEVEEEEEVTNKKKKGKKGKKGKKSKRQEEEEEEEEEAAKEE</sequence>
<dbReference type="InterPro" id="IPR001300">
    <property type="entry name" value="Peptidase_C2_calpain_cat"/>
</dbReference>
<evidence type="ECO:0000313" key="15">
    <source>
        <dbReference type="EMBL" id="KAF9325638.1"/>
    </source>
</evidence>
<dbReference type="CDD" id="cd00044">
    <property type="entry name" value="CysPc"/>
    <property type="match status" value="1"/>
</dbReference>
<evidence type="ECO:0000256" key="5">
    <source>
        <dbReference type="ARBA" id="ARBA00022737"/>
    </source>
</evidence>
<evidence type="ECO:0000256" key="9">
    <source>
        <dbReference type="ARBA" id="ARBA00022833"/>
    </source>
</evidence>
<dbReference type="FunFam" id="3.90.70.10:FF:000010">
    <property type="entry name" value="Calpain 15"/>
    <property type="match status" value="1"/>
</dbReference>
<keyword evidence="2" id="KW-0597">Phosphoprotein</keyword>
<dbReference type="PROSITE" id="PS00139">
    <property type="entry name" value="THIOL_PROTEASE_CYS"/>
    <property type="match status" value="1"/>
</dbReference>
<organism evidence="15 16">
    <name type="scientific">Podila minutissima</name>
    <dbReference type="NCBI Taxonomy" id="64525"/>
    <lineage>
        <taxon>Eukaryota</taxon>
        <taxon>Fungi</taxon>
        <taxon>Fungi incertae sedis</taxon>
        <taxon>Mucoromycota</taxon>
        <taxon>Mortierellomycotina</taxon>
        <taxon>Mortierellomycetes</taxon>
        <taxon>Mortierellales</taxon>
        <taxon>Mortierellaceae</taxon>
        <taxon>Podila</taxon>
    </lineage>
</organism>
<feature type="compositionally biased region" description="Basic residues" evidence="13">
    <location>
        <begin position="635"/>
        <end position="649"/>
    </location>
</feature>
<keyword evidence="4" id="KW-0479">Metal-binding</keyword>
<feature type="active site" evidence="10 11">
    <location>
        <position position="297"/>
    </location>
</feature>
<dbReference type="PANTHER" id="PTHR10183:SF379">
    <property type="entry name" value="CALPAIN-5"/>
    <property type="match status" value="1"/>
</dbReference>
<protein>
    <recommendedName>
        <fullName evidence="14">Calpain catalytic domain-containing protein</fullName>
    </recommendedName>
</protein>
<keyword evidence="16" id="KW-1185">Reference proteome</keyword>
<keyword evidence="3 11" id="KW-0645">Protease</keyword>
<dbReference type="Gene3D" id="3.90.70.10">
    <property type="entry name" value="Cysteine proteinases"/>
    <property type="match status" value="1"/>
</dbReference>
<dbReference type="PRINTS" id="PR00704">
    <property type="entry name" value="CALPAIN"/>
</dbReference>
<evidence type="ECO:0000256" key="11">
    <source>
        <dbReference type="PROSITE-ProRule" id="PRU00239"/>
    </source>
</evidence>
<evidence type="ECO:0000256" key="6">
    <source>
        <dbReference type="ARBA" id="ARBA00022771"/>
    </source>
</evidence>
<feature type="compositionally biased region" description="Acidic residues" evidence="13">
    <location>
        <begin position="653"/>
        <end position="665"/>
    </location>
</feature>
<dbReference type="Pfam" id="PF00648">
    <property type="entry name" value="Peptidase_C2"/>
    <property type="match status" value="1"/>
</dbReference>
<dbReference type="InterPro" id="IPR022684">
    <property type="entry name" value="Calpain_cysteine_protease"/>
</dbReference>
<reference evidence="15" key="1">
    <citation type="journal article" date="2020" name="Fungal Divers.">
        <title>Resolving the Mortierellaceae phylogeny through synthesis of multi-gene phylogenetics and phylogenomics.</title>
        <authorList>
            <person name="Vandepol N."/>
            <person name="Liber J."/>
            <person name="Desiro A."/>
            <person name="Na H."/>
            <person name="Kennedy M."/>
            <person name="Barry K."/>
            <person name="Grigoriev I.V."/>
            <person name="Miller A.N."/>
            <person name="O'Donnell K."/>
            <person name="Stajich J.E."/>
            <person name="Bonito G."/>
        </authorList>
    </citation>
    <scope>NUCLEOTIDE SEQUENCE</scope>
    <source>
        <strain evidence="15">NVP1</strain>
    </source>
</reference>
<dbReference type="EMBL" id="JAAAUY010000894">
    <property type="protein sequence ID" value="KAF9325638.1"/>
    <property type="molecule type" value="Genomic_DNA"/>
</dbReference>
<comment type="caution">
    <text evidence="15">The sequence shown here is derived from an EMBL/GenBank/DDBJ whole genome shotgun (WGS) entry which is preliminary data.</text>
</comment>
<dbReference type="InterPro" id="IPR038765">
    <property type="entry name" value="Papain-like_cys_pep_sf"/>
</dbReference>
<keyword evidence="7 11" id="KW-0378">Hydrolase</keyword>
<keyword evidence="9" id="KW-0862">Zinc</keyword>
<dbReference type="SUPFAM" id="SSF49758">
    <property type="entry name" value="Calpain large subunit, middle domain (domain III)"/>
    <property type="match status" value="1"/>
</dbReference>
<feature type="coiled-coil region" evidence="12">
    <location>
        <begin position="6"/>
        <end position="40"/>
    </location>
</feature>
<feature type="compositionally biased region" description="Acidic residues" evidence="13">
    <location>
        <begin position="616"/>
        <end position="631"/>
    </location>
</feature>
<proteinExistence type="inferred from homology"/>
<evidence type="ECO:0000256" key="2">
    <source>
        <dbReference type="ARBA" id="ARBA00022553"/>
    </source>
</evidence>
<evidence type="ECO:0000256" key="13">
    <source>
        <dbReference type="SAM" id="MobiDB-lite"/>
    </source>
</evidence>
<evidence type="ECO:0000256" key="1">
    <source>
        <dbReference type="ARBA" id="ARBA00007623"/>
    </source>
</evidence>
<dbReference type="PROSITE" id="PS50203">
    <property type="entry name" value="CALPAIN_CAT"/>
    <property type="match status" value="1"/>
</dbReference>
<feature type="domain" description="Calpain catalytic" evidence="14">
    <location>
        <begin position="111"/>
        <end position="373"/>
    </location>
</feature>
<name>A0A9P5VIB5_9FUNG</name>
<feature type="region of interest" description="Disordered" evidence="13">
    <location>
        <begin position="614"/>
        <end position="665"/>
    </location>
</feature>
<dbReference type="AlphaFoldDB" id="A0A9P5VIB5"/>
<evidence type="ECO:0000256" key="7">
    <source>
        <dbReference type="ARBA" id="ARBA00022801"/>
    </source>
</evidence>
<dbReference type="Proteomes" id="UP000696485">
    <property type="component" value="Unassembled WGS sequence"/>
</dbReference>
<evidence type="ECO:0000256" key="10">
    <source>
        <dbReference type="PIRSR" id="PIRSR622684-1"/>
    </source>
</evidence>
<evidence type="ECO:0000256" key="3">
    <source>
        <dbReference type="ARBA" id="ARBA00022670"/>
    </source>
</evidence>
<keyword evidence="6" id="KW-0863">Zinc-finger</keyword>
<feature type="active site" evidence="10 11">
    <location>
        <position position="317"/>
    </location>
</feature>
<dbReference type="InterPro" id="IPR036213">
    <property type="entry name" value="Calpain_III_sf"/>
</dbReference>
<dbReference type="GO" id="GO:0008270">
    <property type="term" value="F:zinc ion binding"/>
    <property type="evidence" value="ECO:0007669"/>
    <property type="project" value="UniProtKB-KW"/>
</dbReference>
<evidence type="ECO:0000256" key="12">
    <source>
        <dbReference type="SAM" id="Coils"/>
    </source>
</evidence>
<keyword evidence="8 11" id="KW-0788">Thiol protease</keyword>
<keyword evidence="12" id="KW-0175">Coiled coil</keyword>
<dbReference type="GO" id="GO:0006508">
    <property type="term" value="P:proteolysis"/>
    <property type="evidence" value="ECO:0007669"/>
    <property type="project" value="UniProtKB-KW"/>
</dbReference>
<dbReference type="SUPFAM" id="SSF54001">
    <property type="entry name" value="Cysteine proteinases"/>
    <property type="match status" value="1"/>
</dbReference>
<accession>A0A9P5VIB5</accession>
<dbReference type="SMART" id="SM00230">
    <property type="entry name" value="CysPc"/>
    <property type="match status" value="1"/>
</dbReference>
<evidence type="ECO:0000256" key="4">
    <source>
        <dbReference type="ARBA" id="ARBA00022723"/>
    </source>
</evidence>
<evidence type="ECO:0000259" key="14">
    <source>
        <dbReference type="PROSITE" id="PS50203"/>
    </source>
</evidence>
<feature type="active site" evidence="10 11">
    <location>
        <position position="140"/>
    </location>
</feature>